<gene>
    <name evidence="1" type="ORF">H0194_01250</name>
</gene>
<accession>A0A7G7CQ51</accession>
<keyword evidence="2" id="KW-1185">Reference proteome</keyword>
<dbReference type="AlphaFoldDB" id="A0A7G7CQ51"/>
<evidence type="ECO:0000313" key="2">
    <source>
        <dbReference type="Proteomes" id="UP000515743"/>
    </source>
</evidence>
<dbReference type="EMBL" id="CP059404">
    <property type="protein sequence ID" value="QNE89717.1"/>
    <property type="molecule type" value="Genomic_DNA"/>
</dbReference>
<evidence type="ECO:0000313" key="1">
    <source>
        <dbReference type="EMBL" id="QNE89717.1"/>
    </source>
</evidence>
<organism evidence="1 2">
    <name type="scientific">Corynebacterium incognita</name>
    <dbReference type="NCBI Taxonomy" id="2754725"/>
    <lineage>
        <taxon>Bacteria</taxon>
        <taxon>Bacillati</taxon>
        <taxon>Actinomycetota</taxon>
        <taxon>Actinomycetes</taxon>
        <taxon>Mycobacteriales</taxon>
        <taxon>Corynebacteriaceae</taxon>
        <taxon>Corynebacterium</taxon>
    </lineage>
</organism>
<proteinExistence type="predicted"/>
<protein>
    <submittedName>
        <fullName evidence="1">Uncharacterized protein</fullName>
    </submittedName>
</protein>
<name>A0A7G7CQ51_9CORY</name>
<dbReference type="KEGG" id="cik:H0194_01250"/>
<dbReference type="RefSeq" id="WP_185176091.1">
    <property type="nucleotide sequence ID" value="NZ_CP059404.1"/>
</dbReference>
<dbReference type="Proteomes" id="UP000515743">
    <property type="component" value="Chromosome"/>
</dbReference>
<sequence length="262" mass="27128">MITMTTPTSTGQPLQELASLGMRFDKWQDAVEAAIATDRLVVTGEVRGGQLIQYTDASGAQLNILAVEPFATFVGFDSVTKGFANVAMVNDVVAHLDIIDPFGNTMTKATANLAQGPLLVDEPEQQWQEIGLVILGLNVESFKSAEAYEAARDEYPATFHSPGAELIESGNGAGIPDAGCTFSGRVMESTLKTNELTGQEFYHVVMDGAFPFDLCLPTSIGELPAKDTVLSGSGLLTAAVAAPTGGCGSGGCSCGSGGCGGH</sequence>
<reference evidence="1 2" key="1">
    <citation type="submission" date="2020-07" db="EMBL/GenBank/DDBJ databases">
        <title>Complete genome and description of Corynebacterium incognita strain Marseille-Q3630 sp. nov.</title>
        <authorList>
            <person name="Boxberger M."/>
        </authorList>
    </citation>
    <scope>NUCLEOTIDE SEQUENCE [LARGE SCALE GENOMIC DNA]</scope>
    <source>
        <strain evidence="1 2">Marseille-Q3630</strain>
    </source>
</reference>